<accession>Q62506</accession>
<feature type="non-terminal residue" evidence="2">
    <location>
        <position position="1"/>
    </location>
</feature>
<feature type="non-terminal residue" evidence="2">
    <location>
        <position position="359"/>
    </location>
</feature>
<organism evidence="2">
    <name type="scientific">Mus musculus</name>
    <name type="common">Mouse</name>
    <dbReference type="NCBI Taxonomy" id="10090"/>
    <lineage>
        <taxon>Eukaryota</taxon>
        <taxon>Metazoa</taxon>
        <taxon>Chordata</taxon>
        <taxon>Craniata</taxon>
        <taxon>Vertebrata</taxon>
        <taxon>Euteleostomi</taxon>
        <taxon>Mammalia</taxon>
        <taxon>Eutheria</taxon>
        <taxon>Euarchontoglires</taxon>
        <taxon>Glires</taxon>
        <taxon>Rodentia</taxon>
        <taxon>Myomorpha</taxon>
        <taxon>Muroidea</taxon>
        <taxon>Muridae</taxon>
        <taxon>Murinae</taxon>
        <taxon>Mus</taxon>
        <taxon>Mus</taxon>
    </lineage>
</organism>
<name>Q62506_MOUSE</name>
<feature type="transmembrane region" description="Helical" evidence="1">
    <location>
        <begin position="29"/>
        <end position="50"/>
    </location>
</feature>
<keyword evidence="1" id="KW-0472">Membrane</keyword>
<reference evidence="2" key="1">
    <citation type="journal article" date="1997" name="Genomics">
        <title>Cloning of the genes encoding two murine and human cochlear unconventional type I myosins.</title>
        <authorList>
            <person name="Crozet F."/>
            <person name="El-Amraoui A."/>
            <person name="Blanchard S."/>
            <person name="Lenoir M."/>
            <person name="Ripoll C."/>
            <person name="Vago P."/>
            <person name="Hamel C."/>
            <person name="Fizames C."/>
            <person name="Levi-Acobas F."/>
            <person name="Depetris D."/>
            <person name="Mattei M.-G."/>
            <person name="Weil D."/>
            <person name="Pujol R."/>
            <person name="Petit C."/>
        </authorList>
    </citation>
    <scope>NUCLEOTIDE SEQUENCE</scope>
    <source>
        <tissue evidence="2">Cochlea</tissue>
    </source>
</reference>
<evidence type="ECO:0000313" key="2">
    <source>
        <dbReference type="EMBL" id="CAB01564.1"/>
    </source>
</evidence>
<protein>
    <submittedName>
        <fullName evidence="2">Unknown protein</fullName>
    </submittedName>
</protein>
<sequence length="359" mass="41217">RRLWLRERTRVELLCIGIQCRFPNLLCSVFLLFSVILLLFVGWAGSLHPLGCDLRPPLVLCITKHGRGDARAVGLAAATGTVAAAAASVKRNYPKHLLPALSLIKISRLFLLLYFCLVVDPKDSDVELGLQPKINSQTSLSHQSCFLCSETTGDNTFVVSFRKARRCFTCFNIFFTPCRRVLPLILKPWNLLPQKMGSVLCWMQGWQESEMRREQAWKRLLQGRCQLGEKQAQARWESFQCCSAWETWVCEFWEITLEPHRPLRTTFPLQDWSLPLEEQLLHLGDCGIQILGHKTWSLSQQRLCDSEGGAVPLETSLGVLLKTCVKAKKRQDLENHEQRGETWLWRAWRVAWRSTVKGW</sequence>
<dbReference type="AlphaFoldDB" id="Q62506"/>
<proteinExistence type="evidence at transcript level"/>
<keyword evidence="1" id="KW-1133">Transmembrane helix</keyword>
<dbReference type="EMBL" id="Z78162">
    <property type="protein sequence ID" value="CAB01564.1"/>
    <property type="molecule type" value="mRNA"/>
</dbReference>
<evidence type="ECO:0000256" key="1">
    <source>
        <dbReference type="SAM" id="Phobius"/>
    </source>
</evidence>
<keyword evidence="1" id="KW-0812">Transmembrane</keyword>
<gene>
    <name evidence="2" type="primary">unknown</name>
</gene>